<dbReference type="Gene3D" id="1.10.10.1120">
    <property type="entry name" value="Lysin B, C-terminal linker domain"/>
    <property type="match status" value="1"/>
</dbReference>
<reference evidence="2 3" key="1">
    <citation type="submission" date="2017-02" db="EMBL/GenBank/DDBJ databases">
        <title>The new phylogeny of genus Mycobacterium.</title>
        <authorList>
            <person name="Tortoli E."/>
            <person name="Trovato A."/>
            <person name="Cirillo D.M."/>
        </authorList>
    </citation>
    <scope>NUCLEOTIDE SEQUENCE [LARGE SCALE GENOMIC DNA]</scope>
    <source>
        <strain evidence="2 3">DSM 45093</strain>
    </source>
</reference>
<name>A0A1X0DY77_9MYCO</name>
<evidence type="ECO:0000256" key="1">
    <source>
        <dbReference type="SAM" id="MobiDB-lite"/>
    </source>
</evidence>
<organism evidence="2 3">
    <name type="scientific">Mycolicibacter kumamotonensis</name>
    <dbReference type="NCBI Taxonomy" id="354243"/>
    <lineage>
        <taxon>Bacteria</taxon>
        <taxon>Bacillati</taxon>
        <taxon>Actinomycetota</taxon>
        <taxon>Actinomycetes</taxon>
        <taxon>Mycobacteriales</taxon>
        <taxon>Mycobacteriaceae</taxon>
        <taxon>Mycolicibacter</taxon>
    </lineage>
</organism>
<dbReference type="InterPro" id="IPR029058">
    <property type="entry name" value="AB_hydrolase_fold"/>
</dbReference>
<sequence>MEDASGNWIGVGVGDTDPDVPRNDPDWHRVTLIREKLHDKYQWARDMGVTHGDTYTELTAAAIEEFGTRVGLTPPRDPNGLAVADYAVRVRLGSYPPPAPPEPVRPVVLTVEGHLSDLMAGPCADTARILEAEGHCWWQPVGYDSVSIPFNNPSGVNELARLLGNPTTEAGHPFPLGTPFVLMGFSQGATVVTDFYEQFLQPGQIHEPRARDLISVVCYGNPSRAAGSIAPWSVAQAGDRESHGLDPYRRLGQASMPPKPDYWMDVWRKGDLFADCEDGKSGEVKAAVYQAVARADFFSDPASLVAQISDLFSTPFEEVVAIFNAIVSGIGFLMDGQGAAHYAPYDITGGINWVRDLLTAQAAA</sequence>
<comment type="caution">
    <text evidence="2">The sequence shown here is derived from an EMBL/GenBank/DDBJ whole genome shotgun (WGS) entry which is preliminary data.</text>
</comment>
<dbReference type="SUPFAM" id="SSF53474">
    <property type="entry name" value="alpha/beta-Hydrolases"/>
    <property type="match status" value="1"/>
</dbReference>
<dbReference type="Gene3D" id="3.40.50.1820">
    <property type="entry name" value="alpha/beta hydrolase"/>
    <property type="match status" value="1"/>
</dbReference>
<dbReference type="Proteomes" id="UP000192713">
    <property type="component" value="Unassembled WGS sequence"/>
</dbReference>
<gene>
    <name evidence="2" type="ORF">BST28_18785</name>
</gene>
<protein>
    <submittedName>
        <fullName evidence="2">Uncharacterized protein</fullName>
    </submittedName>
</protein>
<proteinExistence type="predicted"/>
<evidence type="ECO:0000313" key="2">
    <source>
        <dbReference type="EMBL" id="ORA77168.1"/>
    </source>
</evidence>
<dbReference type="EMBL" id="MVHU01000035">
    <property type="protein sequence ID" value="ORA77168.1"/>
    <property type="molecule type" value="Genomic_DNA"/>
</dbReference>
<dbReference type="InterPro" id="IPR041855">
    <property type="entry name" value="Lysin_B_C_ter"/>
</dbReference>
<dbReference type="AlphaFoldDB" id="A0A1X0DY77"/>
<accession>A0A1X0DY77</accession>
<feature type="region of interest" description="Disordered" evidence="1">
    <location>
        <begin position="1"/>
        <end position="24"/>
    </location>
</feature>
<evidence type="ECO:0000313" key="3">
    <source>
        <dbReference type="Proteomes" id="UP000192713"/>
    </source>
</evidence>